<feature type="compositionally biased region" description="Gly residues" evidence="1">
    <location>
        <begin position="18"/>
        <end position="30"/>
    </location>
</feature>
<feature type="region of interest" description="Disordered" evidence="1">
    <location>
        <begin position="89"/>
        <end position="120"/>
    </location>
</feature>
<reference evidence="2 3" key="1">
    <citation type="submission" date="2022-11" db="EMBL/GenBank/DDBJ databases">
        <title>Mycobacterium sp. nov.</title>
        <authorList>
            <person name="Papic B."/>
            <person name="Spicic S."/>
            <person name="Duvnjak S."/>
        </authorList>
    </citation>
    <scope>NUCLEOTIDE SEQUENCE [LARGE SCALE GENOMIC DNA]</scope>
    <source>
        <strain evidence="2 3">CVI_P4</strain>
    </source>
</reference>
<evidence type="ECO:0000256" key="1">
    <source>
        <dbReference type="SAM" id="MobiDB-lite"/>
    </source>
</evidence>
<name>A0ABT3SHY1_9MYCO</name>
<evidence type="ECO:0000313" key="2">
    <source>
        <dbReference type="EMBL" id="MCX2938500.1"/>
    </source>
</evidence>
<evidence type="ECO:0008006" key="4">
    <source>
        <dbReference type="Google" id="ProtNLM"/>
    </source>
</evidence>
<keyword evidence="3" id="KW-1185">Reference proteome</keyword>
<comment type="caution">
    <text evidence="2">The sequence shown here is derived from an EMBL/GenBank/DDBJ whole genome shotgun (WGS) entry which is preliminary data.</text>
</comment>
<gene>
    <name evidence="2" type="ORF">ORI27_17505</name>
</gene>
<dbReference type="Proteomes" id="UP001300745">
    <property type="component" value="Unassembled WGS sequence"/>
</dbReference>
<dbReference type="RefSeq" id="WP_265998246.1">
    <property type="nucleotide sequence ID" value="NZ_JAPJDN010000015.1"/>
</dbReference>
<feature type="compositionally biased region" description="Low complexity" evidence="1">
    <location>
        <begin position="1"/>
        <end position="17"/>
    </location>
</feature>
<sequence>MSASPLASADDDSSGAVTGAGFGPTLGVGGPESYSGGSTSNSFCGDPWTVSGGSTANVCAGASLGVGGASSYTGGSTANNSFGTATLGVGGVESYTGQGTSGLAENGTNATTRTVNFGPG</sequence>
<organism evidence="2 3">
    <name type="scientific">Mycobacterium pinniadriaticum</name>
    <dbReference type="NCBI Taxonomy" id="2994102"/>
    <lineage>
        <taxon>Bacteria</taxon>
        <taxon>Bacillati</taxon>
        <taxon>Actinomycetota</taxon>
        <taxon>Actinomycetes</taxon>
        <taxon>Mycobacteriales</taxon>
        <taxon>Mycobacteriaceae</taxon>
        <taxon>Mycobacterium</taxon>
    </lineage>
</organism>
<feature type="region of interest" description="Disordered" evidence="1">
    <location>
        <begin position="1"/>
        <end position="46"/>
    </location>
</feature>
<proteinExistence type="predicted"/>
<accession>A0ABT3SHY1</accession>
<protein>
    <recommendedName>
        <fullName evidence="4">PPE family protein</fullName>
    </recommendedName>
</protein>
<feature type="compositionally biased region" description="Polar residues" evidence="1">
    <location>
        <begin position="95"/>
        <end position="120"/>
    </location>
</feature>
<evidence type="ECO:0000313" key="3">
    <source>
        <dbReference type="Proteomes" id="UP001300745"/>
    </source>
</evidence>
<dbReference type="EMBL" id="JAPJDO010000015">
    <property type="protein sequence ID" value="MCX2938500.1"/>
    <property type="molecule type" value="Genomic_DNA"/>
</dbReference>